<accession>A0ABW8T5H5</accession>
<gene>
    <name evidence="2" type="primary">tmcAL</name>
    <name evidence="3" type="ORF">ACJDUG_08355</name>
</gene>
<name>A0ABW8T5H5_9CLOT</name>
<dbReference type="NCBIfam" id="NF010191">
    <property type="entry name" value="PRK13670.1"/>
    <property type="match status" value="1"/>
</dbReference>
<evidence type="ECO:0000313" key="4">
    <source>
        <dbReference type="Proteomes" id="UP001623591"/>
    </source>
</evidence>
<keyword evidence="1 2" id="KW-0819">tRNA processing</keyword>
<feature type="binding site" evidence="2">
    <location>
        <position position="102"/>
    </location>
    <ligand>
        <name>ATP</name>
        <dbReference type="ChEBI" id="CHEBI:30616"/>
    </ligand>
</feature>
<dbReference type="EMBL" id="JBJHZZ010000004">
    <property type="protein sequence ID" value="MFL0246982.1"/>
    <property type="molecule type" value="Genomic_DNA"/>
</dbReference>
<evidence type="ECO:0000256" key="2">
    <source>
        <dbReference type="HAMAP-Rule" id="MF_01539"/>
    </source>
</evidence>
<dbReference type="PANTHER" id="PTHR37825">
    <property type="entry name" value="TRNA(MET) CYTIDINE ACETATE LIGASE"/>
    <property type="match status" value="1"/>
</dbReference>
<dbReference type="RefSeq" id="WP_406769444.1">
    <property type="nucleotide sequence ID" value="NZ_JBJHZZ010000004.1"/>
</dbReference>
<keyword evidence="2" id="KW-0820">tRNA-binding</keyword>
<dbReference type="InterPro" id="IPR014729">
    <property type="entry name" value="Rossmann-like_a/b/a_fold"/>
</dbReference>
<comment type="caution">
    <text evidence="2">Lacks conserved residue(s) required for the propagation of feature annotation.</text>
</comment>
<feature type="binding site" evidence="2">
    <location>
        <position position="169"/>
    </location>
    <ligand>
        <name>ATP</name>
        <dbReference type="ChEBI" id="CHEBI:30616"/>
    </ligand>
</feature>
<comment type="caution">
    <text evidence="3">The sequence shown here is derived from an EMBL/GenBank/DDBJ whole genome shotgun (WGS) entry which is preliminary data.</text>
</comment>
<dbReference type="InterPro" id="IPR008513">
    <property type="entry name" value="tRNA(Met)_cyd_acetate_ligase"/>
</dbReference>
<dbReference type="Pfam" id="PF05636">
    <property type="entry name" value="HIGH_NTase1"/>
    <property type="match status" value="1"/>
</dbReference>
<feature type="binding site" evidence="2">
    <location>
        <position position="194"/>
    </location>
    <ligand>
        <name>ATP</name>
        <dbReference type="ChEBI" id="CHEBI:30616"/>
    </ligand>
</feature>
<dbReference type="HAMAP" id="MF_01539">
    <property type="entry name" value="TmcAL"/>
    <property type="match status" value="1"/>
</dbReference>
<keyword evidence="2" id="KW-0547">Nucleotide-binding</keyword>
<keyword evidence="2" id="KW-0067">ATP-binding</keyword>
<dbReference type="PANTHER" id="PTHR37825:SF1">
    <property type="entry name" value="TRNA(MET) CYTIDINE ACETATE LIGASE"/>
    <property type="match status" value="1"/>
</dbReference>
<keyword evidence="2" id="KW-0694">RNA-binding</keyword>
<evidence type="ECO:0000313" key="3">
    <source>
        <dbReference type="EMBL" id="MFL0246982.1"/>
    </source>
</evidence>
<dbReference type="SUPFAM" id="SSF52374">
    <property type="entry name" value="Nucleotidylyl transferase"/>
    <property type="match status" value="1"/>
</dbReference>
<keyword evidence="2" id="KW-0436">Ligase</keyword>
<dbReference type="EC" id="6.3.4.-" evidence="2"/>
<feature type="binding site" evidence="2">
    <location>
        <begin position="7"/>
        <end position="20"/>
    </location>
    <ligand>
        <name>ATP</name>
        <dbReference type="ChEBI" id="CHEBI:30616"/>
    </ligand>
</feature>
<sequence>MNITSIISEYNPLHNGHIYHMEKTKELTGADAIICVMSGNFVQRGLPAMVDKWKRTKTALESGADLVLELPVLYSLSSAEFFAFGAVSLLNSLGAVNSISFGSEDGDIEFLKSISKILLKEPLEFKKNLKQYLDLGYGYAKARSLALREYIKDKNIIDKNLEQSLSTSNNILGIEYLKSLIRLNSNIKPYTIRREGAPYNSEVMDNMFSSATAIRKYVKENDDLSELYKHLPKSSYNLLLDLKNSNYDFVSGSNMLKYIKYKYFCGNPKIEKLPDVIEGLHNKIYKSLDRINDYDDLIQNIKSKRFTYTRISRILCQYFIGFESYNTEILRKESCPYVRILGFNEIGAKILKDLKKSSNIPIYTKLPKVHNEVLDLEIQATKAYSLLNSKIDPLSDFLINPIKLF</sequence>
<comment type="similarity">
    <text evidence="2">Belongs to the TmcAL family.</text>
</comment>
<comment type="subcellular location">
    <subcellularLocation>
        <location evidence="2">Cytoplasm</location>
    </subcellularLocation>
</comment>
<evidence type="ECO:0000256" key="1">
    <source>
        <dbReference type="ARBA" id="ARBA00022694"/>
    </source>
</evidence>
<dbReference type="Gene3D" id="3.40.50.620">
    <property type="entry name" value="HUPs"/>
    <property type="match status" value="1"/>
</dbReference>
<dbReference type="Proteomes" id="UP001623591">
    <property type="component" value="Unassembled WGS sequence"/>
</dbReference>
<protein>
    <recommendedName>
        <fullName evidence="2">tRNA(Met) cytidine acetate ligase</fullName>
        <ecNumber evidence="2">6.3.4.-</ecNumber>
    </recommendedName>
</protein>
<comment type="function">
    <text evidence="2">Catalyzes the formation of N(4)-acetylcytidine (ac(4)C) at the wobble position of elongator tRNA(Met), using acetate and ATP as substrates. First activates an acetate ion to form acetyladenylate (Ac-AMP) and then transfers the acetyl group to tRNA to form ac(4)C34.</text>
</comment>
<organism evidence="3 4">
    <name type="scientific">Candidatus Clostridium stratigraminis</name>
    <dbReference type="NCBI Taxonomy" id="3381661"/>
    <lineage>
        <taxon>Bacteria</taxon>
        <taxon>Bacillati</taxon>
        <taxon>Bacillota</taxon>
        <taxon>Clostridia</taxon>
        <taxon>Eubacteriales</taxon>
        <taxon>Clostridiaceae</taxon>
        <taxon>Clostridium</taxon>
    </lineage>
</organism>
<proteinExistence type="inferred from homology"/>
<comment type="catalytic activity">
    <reaction evidence="2">
        <text>cytidine(34) in elongator tRNA(Met) + acetate + ATP = N(4)-acetylcytidine(34) in elongator tRNA(Met) + AMP + diphosphate</text>
        <dbReference type="Rhea" id="RHEA:58144"/>
        <dbReference type="Rhea" id="RHEA-COMP:10693"/>
        <dbReference type="Rhea" id="RHEA-COMP:10694"/>
        <dbReference type="ChEBI" id="CHEBI:30089"/>
        <dbReference type="ChEBI" id="CHEBI:30616"/>
        <dbReference type="ChEBI" id="CHEBI:33019"/>
        <dbReference type="ChEBI" id="CHEBI:74900"/>
        <dbReference type="ChEBI" id="CHEBI:82748"/>
        <dbReference type="ChEBI" id="CHEBI:456215"/>
    </reaction>
</comment>
<reference evidence="3 4" key="1">
    <citation type="submission" date="2024-11" db="EMBL/GenBank/DDBJ databases">
        <authorList>
            <person name="Heng Y.C."/>
            <person name="Lim A.C.H."/>
            <person name="Lee J.K.Y."/>
            <person name="Kittelmann S."/>
        </authorList>
    </citation>
    <scope>NUCLEOTIDE SEQUENCE [LARGE SCALE GENOMIC DNA]</scope>
    <source>
        <strain evidence="3 4">WILCCON 0185</strain>
    </source>
</reference>
<keyword evidence="2" id="KW-0963">Cytoplasm</keyword>
<keyword evidence="4" id="KW-1185">Reference proteome</keyword>